<dbReference type="AlphaFoldDB" id="A0AAD7IKY2"/>
<evidence type="ECO:0000313" key="1">
    <source>
        <dbReference type="EMBL" id="KAJ7745526.1"/>
    </source>
</evidence>
<gene>
    <name evidence="1" type="ORF">DFH07DRAFT_776638</name>
</gene>
<dbReference type="Proteomes" id="UP001215280">
    <property type="component" value="Unassembled WGS sequence"/>
</dbReference>
<reference evidence="1" key="1">
    <citation type="submission" date="2023-03" db="EMBL/GenBank/DDBJ databases">
        <title>Massive genome expansion in bonnet fungi (Mycena s.s.) driven by repeated elements and novel gene families across ecological guilds.</title>
        <authorList>
            <consortium name="Lawrence Berkeley National Laboratory"/>
            <person name="Harder C.B."/>
            <person name="Miyauchi S."/>
            <person name="Viragh M."/>
            <person name="Kuo A."/>
            <person name="Thoen E."/>
            <person name="Andreopoulos B."/>
            <person name="Lu D."/>
            <person name="Skrede I."/>
            <person name="Drula E."/>
            <person name="Henrissat B."/>
            <person name="Morin E."/>
            <person name="Kohler A."/>
            <person name="Barry K."/>
            <person name="LaButti K."/>
            <person name="Morin E."/>
            <person name="Salamov A."/>
            <person name="Lipzen A."/>
            <person name="Mereny Z."/>
            <person name="Hegedus B."/>
            <person name="Baldrian P."/>
            <person name="Stursova M."/>
            <person name="Weitz H."/>
            <person name="Taylor A."/>
            <person name="Grigoriev I.V."/>
            <person name="Nagy L.G."/>
            <person name="Martin F."/>
            <person name="Kauserud H."/>
        </authorList>
    </citation>
    <scope>NUCLEOTIDE SEQUENCE</scope>
    <source>
        <strain evidence="1">CBHHK188m</strain>
    </source>
</reference>
<evidence type="ECO:0000313" key="2">
    <source>
        <dbReference type="Proteomes" id="UP001215280"/>
    </source>
</evidence>
<proteinExistence type="predicted"/>
<keyword evidence="2" id="KW-1185">Reference proteome</keyword>
<protein>
    <submittedName>
        <fullName evidence="1">Uncharacterized protein</fullName>
    </submittedName>
</protein>
<comment type="caution">
    <text evidence="1">The sequence shown here is derived from an EMBL/GenBank/DDBJ whole genome shotgun (WGS) entry which is preliminary data.</text>
</comment>
<accession>A0AAD7IKY2</accession>
<dbReference type="EMBL" id="JARJLG010000102">
    <property type="protein sequence ID" value="KAJ7745526.1"/>
    <property type="molecule type" value="Genomic_DNA"/>
</dbReference>
<sequence>MFSLTITKITLITHITLVELSSRFSNASKIKTNGLAVVEIQAFYYYNVKNRRLRENVTQIAISESEYTRTEGVGILPTHSAWHFQKFPRIKISTGLCKMDQTRMSTYAWSKVSEEFRHNILSRNSSDTFSKVPMGRPMLGSRCRKSSDTIYVSEEFRHNVRYYMSRTEGSTVTYETRSLELVGGKDLDSEETRGRGARGCTVAVLKP</sequence>
<organism evidence="1 2">
    <name type="scientific">Mycena maculata</name>
    <dbReference type="NCBI Taxonomy" id="230809"/>
    <lineage>
        <taxon>Eukaryota</taxon>
        <taxon>Fungi</taxon>
        <taxon>Dikarya</taxon>
        <taxon>Basidiomycota</taxon>
        <taxon>Agaricomycotina</taxon>
        <taxon>Agaricomycetes</taxon>
        <taxon>Agaricomycetidae</taxon>
        <taxon>Agaricales</taxon>
        <taxon>Marasmiineae</taxon>
        <taxon>Mycenaceae</taxon>
        <taxon>Mycena</taxon>
    </lineage>
</organism>
<name>A0AAD7IKY2_9AGAR</name>